<dbReference type="EMBL" id="AP022612">
    <property type="protein sequence ID" value="BBZ34171.1"/>
    <property type="molecule type" value="Genomic_DNA"/>
</dbReference>
<dbReference type="InterPro" id="IPR025447">
    <property type="entry name" value="DUF4192"/>
</dbReference>
<dbReference type="Pfam" id="PF13830">
    <property type="entry name" value="DUF4192"/>
    <property type="match status" value="1"/>
</dbReference>
<reference evidence="2" key="1">
    <citation type="journal article" date="2019" name="Emerg. Microbes Infect.">
        <title>Comprehensive subspecies identification of 175 nontuberculous mycobacteria species based on 7547 genomic profiles.</title>
        <authorList>
            <person name="Matsumoto Y."/>
            <person name="Kinjo T."/>
            <person name="Motooka D."/>
            <person name="Nabeya D."/>
            <person name="Jung N."/>
            <person name="Uechi K."/>
            <person name="Horii T."/>
            <person name="Iida T."/>
            <person name="Fujita J."/>
            <person name="Nakamura S."/>
        </authorList>
    </citation>
    <scope>NUCLEOTIDE SEQUENCE [LARGE SCALE GENOMIC DNA]</scope>
    <source>
        <strain evidence="2">JCM 13671</strain>
    </source>
</reference>
<evidence type="ECO:0000313" key="2">
    <source>
        <dbReference type="EMBL" id="BBZ34171.1"/>
    </source>
</evidence>
<organism evidence="2 3">
    <name type="scientific">Mycolicibacterium confluentis</name>
    <dbReference type="NCBI Taxonomy" id="28047"/>
    <lineage>
        <taxon>Bacteria</taxon>
        <taxon>Bacillati</taxon>
        <taxon>Actinomycetota</taxon>
        <taxon>Actinomycetes</taxon>
        <taxon>Mycobacteriales</taxon>
        <taxon>Mycobacteriaceae</taxon>
        <taxon>Mycolicibacterium</taxon>
    </lineage>
</organism>
<evidence type="ECO:0008006" key="4">
    <source>
        <dbReference type="Google" id="ProtNLM"/>
    </source>
</evidence>
<name>A0A7I7XYV6_9MYCO</name>
<dbReference type="AlphaFoldDB" id="A0A7I7XYV6"/>
<gene>
    <name evidence="2" type="ORF">MCNF_27760</name>
</gene>
<keyword evidence="3" id="KW-1185">Reference proteome</keyword>
<feature type="region of interest" description="Disordered" evidence="1">
    <location>
        <begin position="346"/>
        <end position="380"/>
    </location>
</feature>
<reference evidence="2" key="2">
    <citation type="submission" date="2020-02" db="EMBL/GenBank/DDBJ databases">
        <authorList>
            <person name="Matsumoto Y."/>
            <person name="Motooka D."/>
            <person name="Nakamura S."/>
        </authorList>
    </citation>
    <scope>NUCLEOTIDE SEQUENCE</scope>
    <source>
        <strain evidence="2">JCM 13671</strain>
    </source>
</reference>
<protein>
    <recommendedName>
        <fullName evidence="4">DUF4192 domain-containing protein</fullName>
    </recommendedName>
</protein>
<proteinExistence type="predicted"/>
<sequence length="380" mass="39507">MLTVSIGTVEHMTPRRDFNLTHPGSLIAAIPAVLGFVPERSLVIVGIDRGEMGAVLRIDLSDALAGGVGHLVEVVASSGADAAIAVIVDDAGSDCASCGQDYAGLCAALDDRLDAVDMTLIDAHVVDRIAAGGRWHCADGCGAGGAVDDPAASPLSMAAVLDGRRLYANRDELESVIATDLDRDAAGIARAVQELDDGPRLGDQDGRGVQRKAVRGIIAAARRVARGKTLSDPEVARLAYDLTDLTVRDAAYALAVGSSADAAEQLWVYLARVLPPPWRAEALTFVGFFAYARGDGPLAGVALSAALGIDPAHRMAGMLDSALQAGMRPDKIRDLATTGAGLARDLGITLPGERGQDVRPSRPSRRAPSRAAGRRSRGRE</sequence>
<evidence type="ECO:0000256" key="1">
    <source>
        <dbReference type="SAM" id="MobiDB-lite"/>
    </source>
</evidence>
<accession>A0A7I7XYV6</accession>
<evidence type="ECO:0000313" key="3">
    <source>
        <dbReference type="Proteomes" id="UP000466931"/>
    </source>
</evidence>
<dbReference type="Proteomes" id="UP000466931">
    <property type="component" value="Chromosome"/>
</dbReference>
<feature type="compositionally biased region" description="Basic residues" evidence="1">
    <location>
        <begin position="362"/>
        <end position="380"/>
    </location>
</feature>